<evidence type="ECO:0000313" key="2">
    <source>
        <dbReference type="Proteomes" id="UP001218188"/>
    </source>
</evidence>
<protein>
    <submittedName>
        <fullName evidence="1">Uncharacterized protein</fullName>
    </submittedName>
</protein>
<comment type="caution">
    <text evidence="1">The sequence shown here is derived from an EMBL/GenBank/DDBJ whole genome shotgun (WGS) entry which is preliminary data.</text>
</comment>
<accession>A0AAD6SU54</accession>
<dbReference type="Proteomes" id="UP001218188">
    <property type="component" value="Unassembled WGS sequence"/>
</dbReference>
<dbReference type="AlphaFoldDB" id="A0AAD6SU54"/>
<proteinExistence type="predicted"/>
<gene>
    <name evidence="1" type="ORF">C8F04DRAFT_1183415</name>
</gene>
<keyword evidence="2" id="KW-1185">Reference proteome</keyword>
<evidence type="ECO:0000313" key="1">
    <source>
        <dbReference type="EMBL" id="KAJ7034126.1"/>
    </source>
</evidence>
<name>A0AAD6SU54_9AGAR</name>
<sequence length="208" mass="22896">MVRASEDVRPPEKRAATGMKLSLVGIFGHRELELLAKGIYRLVYLWLRERGPTLVSCQSNTGELEIPSPASGYDDFEQKALASSTRTASGQQLKFTVNEEGKKDYPENQESVVAQRVKFRQEKGKPKGPDRAATADDGYLFLRNLGAHSSGPSGAAGRDELPALRVTNLSEDTQENDLRELSGIFWRVARVFVGPRDGRGEGVCVCEL</sequence>
<organism evidence="1 2">
    <name type="scientific">Mycena alexandri</name>
    <dbReference type="NCBI Taxonomy" id="1745969"/>
    <lineage>
        <taxon>Eukaryota</taxon>
        <taxon>Fungi</taxon>
        <taxon>Dikarya</taxon>
        <taxon>Basidiomycota</taxon>
        <taxon>Agaricomycotina</taxon>
        <taxon>Agaricomycetes</taxon>
        <taxon>Agaricomycetidae</taxon>
        <taxon>Agaricales</taxon>
        <taxon>Marasmiineae</taxon>
        <taxon>Mycenaceae</taxon>
        <taxon>Mycena</taxon>
    </lineage>
</organism>
<reference evidence="1" key="1">
    <citation type="submission" date="2023-03" db="EMBL/GenBank/DDBJ databases">
        <title>Massive genome expansion in bonnet fungi (Mycena s.s.) driven by repeated elements and novel gene families across ecological guilds.</title>
        <authorList>
            <consortium name="Lawrence Berkeley National Laboratory"/>
            <person name="Harder C.B."/>
            <person name="Miyauchi S."/>
            <person name="Viragh M."/>
            <person name="Kuo A."/>
            <person name="Thoen E."/>
            <person name="Andreopoulos B."/>
            <person name="Lu D."/>
            <person name="Skrede I."/>
            <person name="Drula E."/>
            <person name="Henrissat B."/>
            <person name="Morin E."/>
            <person name="Kohler A."/>
            <person name="Barry K."/>
            <person name="LaButti K."/>
            <person name="Morin E."/>
            <person name="Salamov A."/>
            <person name="Lipzen A."/>
            <person name="Mereny Z."/>
            <person name="Hegedus B."/>
            <person name="Baldrian P."/>
            <person name="Stursova M."/>
            <person name="Weitz H."/>
            <person name="Taylor A."/>
            <person name="Grigoriev I.V."/>
            <person name="Nagy L.G."/>
            <person name="Martin F."/>
            <person name="Kauserud H."/>
        </authorList>
    </citation>
    <scope>NUCLEOTIDE SEQUENCE</scope>
    <source>
        <strain evidence="1">CBHHK200</strain>
    </source>
</reference>
<dbReference type="EMBL" id="JARJCM010000059">
    <property type="protein sequence ID" value="KAJ7034126.1"/>
    <property type="molecule type" value="Genomic_DNA"/>
</dbReference>